<dbReference type="KEGG" id="pfer:IRI77_14915"/>
<organism evidence="1 2">
    <name type="scientific">Paludibaculum fermentans</name>
    <dbReference type="NCBI Taxonomy" id="1473598"/>
    <lineage>
        <taxon>Bacteria</taxon>
        <taxon>Pseudomonadati</taxon>
        <taxon>Acidobacteriota</taxon>
        <taxon>Terriglobia</taxon>
        <taxon>Bryobacterales</taxon>
        <taxon>Bryobacteraceae</taxon>
        <taxon>Paludibaculum</taxon>
    </lineage>
</organism>
<evidence type="ECO:0000313" key="1">
    <source>
        <dbReference type="EMBL" id="QOY91182.1"/>
    </source>
</evidence>
<accession>A0A7S7NWR2</accession>
<proteinExistence type="predicted"/>
<dbReference type="Proteomes" id="UP000593892">
    <property type="component" value="Chromosome"/>
</dbReference>
<reference evidence="1 2" key="1">
    <citation type="submission" date="2020-10" db="EMBL/GenBank/DDBJ databases">
        <title>Complete genome sequence of Paludibaculum fermentans P105T, a facultatively anaerobic acidobacterium capable of dissimilatory Fe(III) reduction.</title>
        <authorList>
            <person name="Dedysh S.N."/>
            <person name="Beletsky A.V."/>
            <person name="Kulichevskaya I.S."/>
            <person name="Mardanov A.V."/>
            <person name="Ravin N.V."/>
        </authorList>
    </citation>
    <scope>NUCLEOTIDE SEQUENCE [LARGE SCALE GENOMIC DNA]</scope>
    <source>
        <strain evidence="1 2">P105</strain>
    </source>
</reference>
<dbReference type="SUPFAM" id="SSF64182">
    <property type="entry name" value="DHH phosphoesterases"/>
    <property type="match status" value="1"/>
</dbReference>
<keyword evidence="2" id="KW-1185">Reference proteome</keyword>
<dbReference type="RefSeq" id="WP_194452836.1">
    <property type="nucleotide sequence ID" value="NZ_CP063849.1"/>
</dbReference>
<gene>
    <name evidence="1" type="ORF">IRI77_14915</name>
</gene>
<protein>
    <submittedName>
        <fullName evidence="1">Phosphoesterase</fullName>
    </submittedName>
</protein>
<dbReference type="AlphaFoldDB" id="A0A7S7NWR2"/>
<name>A0A7S7NWR2_PALFE</name>
<evidence type="ECO:0000313" key="2">
    <source>
        <dbReference type="Proteomes" id="UP000593892"/>
    </source>
</evidence>
<dbReference type="EMBL" id="CP063849">
    <property type="protein sequence ID" value="QOY91182.1"/>
    <property type="molecule type" value="Genomic_DNA"/>
</dbReference>
<sequence>MKLRVLYHDHCFDGAASAAFFSRFTGERFYPGAEFAYTGMAHKASQLFEDSLFDGDENAIVDFKYSNNDRLSWWFDHHQSAFLSHSDQLDYEGKKDQRRFYFDPTYRSCTEFIAHVARTTYGYEAVDLAELVHWAGIIDGACYKSAGEAVAMAEPAMKLTLVIEASKGSELVQRIIRMMQTKKLAEIMADPEICATFQPLHERHVRSIDVIGRLGHCTDGVIYFDVADYDMEGYNKFVPYSLFPQATYTVSVSLASFRTKVSVGSNPWAPAEPTHNLATICERYGGGGHPRVGAISFEPSQVEEARRVAREIVLELRS</sequence>
<dbReference type="InterPro" id="IPR038763">
    <property type="entry name" value="DHH_sf"/>
</dbReference>